<feature type="transmembrane region" description="Helical" evidence="1">
    <location>
        <begin position="410"/>
        <end position="428"/>
    </location>
</feature>
<proteinExistence type="predicted"/>
<feature type="transmembrane region" description="Helical" evidence="1">
    <location>
        <begin position="291"/>
        <end position="307"/>
    </location>
</feature>
<keyword evidence="1" id="KW-0812">Transmembrane</keyword>
<feature type="transmembrane region" description="Helical" evidence="1">
    <location>
        <begin position="269"/>
        <end position="285"/>
    </location>
</feature>
<feature type="transmembrane region" description="Helical" evidence="1">
    <location>
        <begin position="217"/>
        <end position="236"/>
    </location>
</feature>
<organism evidence="2 3">
    <name type="scientific">Candidatus Roizmanbacteria bacterium RIFCSPLOWO2_01_FULL_38_12</name>
    <dbReference type="NCBI Taxonomy" id="1802061"/>
    <lineage>
        <taxon>Bacteria</taxon>
        <taxon>Candidatus Roizmaniibacteriota</taxon>
    </lineage>
</organism>
<comment type="caution">
    <text evidence="2">The sequence shown here is derived from an EMBL/GenBank/DDBJ whole genome shotgun (WGS) entry which is preliminary data.</text>
</comment>
<reference evidence="2 3" key="1">
    <citation type="journal article" date="2016" name="Nat. Commun.">
        <title>Thousands of microbial genomes shed light on interconnected biogeochemical processes in an aquifer system.</title>
        <authorList>
            <person name="Anantharaman K."/>
            <person name="Brown C.T."/>
            <person name="Hug L.A."/>
            <person name="Sharon I."/>
            <person name="Castelle C.J."/>
            <person name="Probst A.J."/>
            <person name="Thomas B.C."/>
            <person name="Singh A."/>
            <person name="Wilkins M.J."/>
            <person name="Karaoz U."/>
            <person name="Brodie E.L."/>
            <person name="Williams K.H."/>
            <person name="Hubbard S.S."/>
            <person name="Banfield J.F."/>
        </authorList>
    </citation>
    <scope>NUCLEOTIDE SEQUENCE [LARGE SCALE GENOMIC DNA]</scope>
</reference>
<feature type="transmembrane region" description="Helical" evidence="1">
    <location>
        <begin position="434"/>
        <end position="454"/>
    </location>
</feature>
<feature type="transmembrane region" description="Helical" evidence="1">
    <location>
        <begin position="34"/>
        <end position="58"/>
    </location>
</feature>
<feature type="transmembrane region" description="Helical" evidence="1">
    <location>
        <begin position="382"/>
        <end position="403"/>
    </location>
</feature>
<feature type="transmembrane region" description="Helical" evidence="1">
    <location>
        <begin position="242"/>
        <end position="262"/>
    </location>
</feature>
<sequence length="736" mass="84967">MIEIFVYTLATVLVMFVFGSGLTLLATPKQLRKYAFWLSPWYFIFFIIFTLTTFSLLGFSTADVGLFIILFLIGLAIYVWKKTSRRFEFSLKQELLLIFFITMSITLNLSPLIRRHGFMTTVSMGNNDAIVYTLPPDFLTNYSLQENFYLDTSYGVSGILDSGYRWGPAVIESFFLYLFNLQGYQLTYVLQVILYALSIPLAYILLQQLFKKSTMSLIILAIMFTFNANMLYMVYHVFFGQVIFWGLSLSILILLFSYLDILEKSKKNSVLYEVSLGTASVVFFLTYHEPAILIFAPLLIYLTYLFIRNKEPLHLKTILKIGFIALLLGSVSIINAVAIDFLQSFGSDPDAKIGWELFRTRVPYANPFEMVGFWSIHNFEPLPIFLAIILSLVIVSIFVYGFIRLKKNDLLLCYINLFLFFVIWMGPIKKNFFAYNRAVTYTLPLFLIIFTIGLTELSKKGKVIKLIIFSSLILIIFSGIKLNKRFLREHASVDKSYISLQELPSDINEPIYVEENINQSLQHWRNIWVSYFIYPQIKNSRFPMKFINNEYALRVPSGGLVMIAKPVRRFQPTNVLITEKVWGNEYYMLGRICNDKNCLLKSSEDLSKIEMGKSAYEDSLLIKGWSVKEGGDTRWSNNKVTTLRLVAGNNNVQSLALETFSLSNDQHIQVFVNEESVGKKMISLEWKELVFDLNRPAQNEVLHIKLVFDKLYNQAQMGISQDTRDLTANFKTIKLR</sequence>
<feature type="transmembrane region" description="Helical" evidence="1">
    <location>
        <begin position="463"/>
        <end position="480"/>
    </location>
</feature>
<dbReference type="Proteomes" id="UP000177141">
    <property type="component" value="Unassembled WGS sequence"/>
</dbReference>
<name>A0A1F7IU34_9BACT</name>
<dbReference type="AlphaFoldDB" id="A0A1F7IU34"/>
<feature type="transmembrane region" description="Helical" evidence="1">
    <location>
        <begin position="186"/>
        <end position="205"/>
    </location>
</feature>
<dbReference type="STRING" id="1802061.A3A93_06485"/>
<feature type="transmembrane region" description="Helical" evidence="1">
    <location>
        <begin position="95"/>
        <end position="113"/>
    </location>
</feature>
<evidence type="ECO:0008006" key="4">
    <source>
        <dbReference type="Google" id="ProtNLM"/>
    </source>
</evidence>
<evidence type="ECO:0000313" key="3">
    <source>
        <dbReference type="Proteomes" id="UP000177141"/>
    </source>
</evidence>
<feature type="transmembrane region" description="Helical" evidence="1">
    <location>
        <begin position="319"/>
        <end position="339"/>
    </location>
</feature>
<evidence type="ECO:0000256" key="1">
    <source>
        <dbReference type="SAM" id="Phobius"/>
    </source>
</evidence>
<feature type="transmembrane region" description="Helical" evidence="1">
    <location>
        <begin position="64"/>
        <end position="83"/>
    </location>
</feature>
<gene>
    <name evidence="2" type="ORF">A3A93_06485</name>
</gene>
<evidence type="ECO:0000313" key="2">
    <source>
        <dbReference type="EMBL" id="OGK46875.1"/>
    </source>
</evidence>
<dbReference type="EMBL" id="MGAL01000039">
    <property type="protein sequence ID" value="OGK46875.1"/>
    <property type="molecule type" value="Genomic_DNA"/>
</dbReference>
<keyword evidence="1" id="KW-1133">Transmembrane helix</keyword>
<feature type="transmembrane region" description="Helical" evidence="1">
    <location>
        <begin position="6"/>
        <end position="27"/>
    </location>
</feature>
<protein>
    <recommendedName>
        <fullName evidence="4">Glycosyltransferase RgtA/B/C/D-like domain-containing protein</fullName>
    </recommendedName>
</protein>
<accession>A0A1F7IU34</accession>
<keyword evidence="1" id="KW-0472">Membrane</keyword>